<accession>A0ABQ6DSF5</accession>
<dbReference type="EMBL" id="BSPK01000109">
    <property type="protein sequence ID" value="GLS66926.1"/>
    <property type="molecule type" value="Genomic_DNA"/>
</dbReference>
<keyword evidence="3" id="KW-1185">Reference proteome</keyword>
<evidence type="ECO:0000313" key="3">
    <source>
        <dbReference type="Proteomes" id="UP001156856"/>
    </source>
</evidence>
<evidence type="ECO:0000256" key="1">
    <source>
        <dbReference type="SAM" id="MobiDB-lite"/>
    </source>
</evidence>
<evidence type="ECO:0000313" key="2">
    <source>
        <dbReference type="EMBL" id="GLS66926.1"/>
    </source>
</evidence>
<evidence type="ECO:0008006" key="4">
    <source>
        <dbReference type="Google" id="ProtNLM"/>
    </source>
</evidence>
<gene>
    <name evidence="2" type="ORF">GCM10007888_53090</name>
</gene>
<comment type="caution">
    <text evidence="2">The sequence shown here is derived from an EMBL/GenBank/DDBJ whole genome shotgun (WGS) entry which is preliminary data.</text>
</comment>
<dbReference type="Proteomes" id="UP001156856">
    <property type="component" value="Unassembled WGS sequence"/>
</dbReference>
<sequence>MPRRNPLLRLVASGRRGRVPAASLVPVGRAEAEPRPEPGASRGLTRRHKLMLLLAFETLVFGFAQAERNPMRRGIVIEISVTPNHVVT</sequence>
<name>A0ABQ6DSF5_9HYPH</name>
<feature type="region of interest" description="Disordered" evidence="1">
    <location>
        <begin position="22"/>
        <end position="43"/>
    </location>
</feature>
<organism evidence="2 3">
    <name type="scientific">Methylobacterium oxalidis</name>
    <dbReference type="NCBI Taxonomy" id="944322"/>
    <lineage>
        <taxon>Bacteria</taxon>
        <taxon>Pseudomonadati</taxon>
        <taxon>Pseudomonadota</taxon>
        <taxon>Alphaproteobacteria</taxon>
        <taxon>Hyphomicrobiales</taxon>
        <taxon>Methylobacteriaceae</taxon>
        <taxon>Methylobacterium</taxon>
    </lineage>
</organism>
<proteinExistence type="predicted"/>
<protein>
    <recommendedName>
        <fullName evidence="4">ESPR domain-containing protein</fullName>
    </recommendedName>
</protein>
<reference evidence="3" key="1">
    <citation type="journal article" date="2019" name="Int. J. Syst. Evol. Microbiol.">
        <title>The Global Catalogue of Microorganisms (GCM) 10K type strain sequencing project: providing services to taxonomists for standard genome sequencing and annotation.</title>
        <authorList>
            <consortium name="The Broad Institute Genomics Platform"/>
            <consortium name="The Broad Institute Genome Sequencing Center for Infectious Disease"/>
            <person name="Wu L."/>
            <person name="Ma J."/>
        </authorList>
    </citation>
    <scope>NUCLEOTIDE SEQUENCE [LARGE SCALE GENOMIC DNA]</scope>
    <source>
        <strain evidence="3">NBRC 107715</strain>
    </source>
</reference>